<keyword evidence="2" id="KW-1185">Reference proteome</keyword>
<dbReference type="Proteomes" id="UP000650833">
    <property type="component" value="Unassembled WGS sequence"/>
</dbReference>
<proteinExistence type="predicted"/>
<name>A0A8H7QB52_9FUNG</name>
<reference evidence="1" key="1">
    <citation type="submission" date="2020-12" db="EMBL/GenBank/DDBJ databases">
        <title>Metabolic potential, ecology and presence of endohyphal bacteria is reflected in genomic diversity of Mucoromycotina.</title>
        <authorList>
            <person name="Muszewska A."/>
            <person name="Okrasinska A."/>
            <person name="Steczkiewicz K."/>
            <person name="Drgas O."/>
            <person name="Orlowska M."/>
            <person name="Perlinska-Lenart U."/>
            <person name="Aleksandrzak-Piekarczyk T."/>
            <person name="Szatraj K."/>
            <person name="Zielenkiewicz U."/>
            <person name="Pilsyk S."/>
            <person name="Malc E."/>
            <person name="Mieczkowski P."/>
            <person name="Kruszewska J.S."/>
            <person name="Biernat P."/>
            <person name="Pawlowska J."/>
        </authorList>
    </citation>
    <scope>NUCLEOTIDE SEQUENCE</scope>
    <source>
        <strain evidence="1">CBS 226.32</strain>
    </source>
</reference>
<accession>A0A8H7QB52</accession>
<dbReference type="EMBL" id="JAEPRC010001262">
    <property type="protein sequence ID" value="KAG2189689.1"/>
    <property type="molecule type" value="Genomic_DNA"/>
</dbReference>
<gene>
    <name evidence="1" type="ORF">INT46_009458</name>
</gene>
<evidence type="ECO:0000313" key="1">
    <source>
        <dbReference type="EMBL" id="KAG2189689.1"/>
    </source>
</evidence>
<organism evidence="1 2">
    <name type="scientific">Mucor plumbeus</name>
    <dbReference type="NCBI Taxonomy" id="97098"/>
    <lineage>
        <taxon>Eukaryota</taxon>
        <taxon>Fungi</taxon>
        <taxon>Fungi incertae sedis</taxon>
        <taxon>Mucoromycota</taxon>
        <taxon>Mucoromycotina</taxon>
        <taxon>Mucoromycetes</taxon>
        <taxon>Mucorales</taxon>
        <taxon>Mucorineae</taxon>
        <taxon>Mucoraceae</taxon>
        <taxon>Mucor</taxon>
    </lineage>
</organism>
<sequence>MAPSLSGRHTLIIATSGITFPKKAVLGKLKTRKHVEIYPNGLETEGWQKLDNKLQFYYLELTVKHGDSLTV</sequence>
<dbReference type="AlphaFoldDB" id="A0A8H7QB52"/>
<comment type="caution">
    <text evidence="1">The sequence shown here is derived from an EMBL/GenBank/DDBJ whole genome shotgun (WGS) entry which is preliminary data.</text>
</comment>
<evidence type="ECO:0000313" key="2">
    <source>
        <dbReference type="Proteomes" id="UP000650833"/>
    </source>
</evidence>
<protein>
    <submittedName>
        <fullName evidence="1">Uncharacterized protein</fullName>
    </submittedName>
</protein>